<dbReference type="CDD" id="cd00086">
    <property type="entry name" value="homeodomain"/>
    <property type="match status" value="1"/>
</dbReference>
<dbReference type="InterPro" id="IPR009057">
    <property type="entry name" value="Homeodomain-like_sf"/>
</dbReference>
<keyword evidence="2" id="KW-0805">Transcription regulation</keyword>
<keyword evidence="3 8" id="KW-0238">DNA-binding</keyword>
<evidence type="ECO:0000256" key="3">
    <source>
        <dbReference type="ARBA" id="ARBA00023125"/>
    </source>
</evidence>
<comment type="subcellular location">
    <subcellularLocation>
        <location evidence="1 8 9">Nucleus</location>
    </subcellularLocation>
</comment>
<feature type="region of interest" description="Disordered" evidence="10">
    <location>
        <begin position="131"/>
        <end position="198"/>
    </location>
</feature>
<feature type="compositionally biased region" description="Basic and acidic residues" evidence="10">
    <location>
        <begin position="165"/>
        <end position="178"/>
    </location>
</feature>
<dbReference type="PRINTS" id="PR00024">
    <property type="entry name" value="HOMEOBOX"/>
</dbReference>
<feature type="region of interest" description="Disordered" evidence="10">
    <location>
        <begin position="1"/>
        <end position="53"/>
    </location>
</feature>
<gene>
    <name evidence="12" type="ORF">KUTeg_004957</name>
    <name evidence="13" type="ORF">KUTeg_005349</name>
</gene>
<evidence type="ECO:0000259" key="11">
    <source>
        <dbReference type="PROSITE" id="PS50071"/>
    </source>
</evidence>
<keyword evidence="5" id="KW-0804">Transcription</keyword>
<evidence type="ECO:0000313" key="13">
    <source>
        <dbReference type="EMBL" id="KAJ8317445.1"/>
    </source>
</evidence>
<dbReference type="Pfam" id="PF00046">
    <property type="entry name" value="Homeodomain"/>
    <property type="match status" value="1"/>
</dbReference>
<protein>
    <recommendedName>
        <fullName evidence="11">Homeobox domain-containing protein</fullName>
    </recommendedName>
</protein>
<feature type="compositionally biased region" description="Basic and acidic residues" evidence="10">
    <location>
        <begin position="1"/>
        <end position="15"/>
    </location>
</feature>
<feature type="DNA-binding region" description="Homeobox" evidence="8">
    <location>
        <begin position="195"/>
        <end position="254"/>
    </location>
</feature>
<evidence type="ECO:0000313" key="12">
    <source>
        <dbReference type="EMBL" id="KAJ8317053.1"/>
    </source>
</evidence>
<dbReference type="SMART" id="SM00389">
    <property type="entry name" value="HOX"/>
    <property type="match status" value="1"/>
</dbReference>
<feature type="compositionally biased region" description="Low complexity" evidence="10">
    <location>
        <begin position="16"/>
        <end position="39"/>
    </location>
</feature>
<evidence type="ECO:0000256" key="5">
    <source>
        <dbReference type="ARBA" id="ARBA00023163"/>
    </source>
</evidence>
<evidence type="ECO:0000256" key="2">
    <source>
        <dbReference type="ARBA" id="ARBA00023015"/>
    </source>
</evidence>
<keyword evidence="14" id="KW-1185">Reference proteome</keyword>
<dbReference type="InterPro" id="IPR001356">
    <property type="entry name" value="HD"/>
</dbReference>
<dbReference type="PANTHER" id="PTHR46110">
    <property type="entry name" value="HOMEOBOX PROTEIN HMX"/>
    <property type="match status" value="1"/>
</dbReference>
<dbReference type="InterPro" id="IPR051300">
    <property type="entry name" value="HMX_Homeobox_TF"/>
</dbReference>
<comment type="similarity">
    <text evidence="7">Belongs to the HMX homeobox family.</text>
</comment>
<evidence type="ECO:0000256" key="10">
    <source>
        <dbReference type="SAM" id="MobiDB-lite"/>
    </source>
</evidence>
<evidence type="ECO:0000256" key="4">
    <source>
        <dbReference type="ARBA" id="ARBA00023155"/>
    </source>
</evidence>
<accession>A0ABQ9FNZ6</accession>
<reference evidence="13 14" key="1">
    <citation type="submission" date="2022-12" db="EMBL/GenBank/DDBJ databases">
        <title>Chromosome-level genome of Tegillarca granosa.</title>
        <authorList>
            <person name="Kim J."/>
        </authorList>
    </citation>
    <scope>NUCLEOTIDE SEQUENCE [LARGE SCALE GENOMIC DNA]</scope>
    <source>
        <strain evidence="13">Teg-2019</strain>
        <tissue evidence="13">Adductor muscle</tissue>
    </source>
</reference>
<keyword evidence="6 8" id="KW-0539">Nucleus</keyword>
<evidence type="ECO:0000256" key="8">
    <source>
        <dbReference type="PROSITE-ProRule" id="PRU00108"/>
    </source>
</evidence>
<feature type="domain" description="Homeobox" evidence="11">
    <location>
        <begin position="193"/>
        <end position="253"/>
    </location>
</feature>
<evidence type="ECO:0000256" key="1">
    <source>
        <dbReference type="ARBA" id="ARBA00004123"/>
    </source>
</evidence>
<feature type="non-terminal residue" evidence="13">
    <location>
        <position position="315"/>
    </location>
</feature>
<keyword evidence="4 8" id="KW-0371">Homeobox</keyword>
<dbReference type="PROSITE" id="PS00027">
    <property type="entry name" value="HOMEOBOX_1"/>
    <property type="match status" value="1"/>
</dbReference>
<name>A0ABQ9FNZ6_TEGGR</name>
<dbReference type="EMBL" id="JARBDR010000246">
    <property type="protein sequence ID" value="KAJ8317053.1"/>
    <property type="molecule type" value="Genomic_DNA"/>
</dbReference>
<evidence type="ECO:0000313" key="14">
    <source>
        <dbReference type="Proteomes" id="UP001217089"/>
    </source>
</evidence>
<dbReference type="InterPro" id="IPR020479">
    <property type="entry name" value="HD_metazoa"/>
</dbReference>
<dbReference type="PANTHER" id="PTHR46110:SF3">
    <property type="entry name" value="HOMEOBOX PROTEIN HMX"/>
    <property type="match status" value="1"/>
</dbReference>
<proteinExistence type="inferred from homology"/>
<evidence type="ECO:0000256" key="7">
    <source>
        <dbReference type="ARBA" id="ARBA00038165"/>
    </source>
</evidence>
<dbReference type="EMBL" id="JARBDR010000246">
    <property type="protein sequence ID" value="KAJ8317445.1"/>
    <property type="molecule type" value="Genomic_DNA"/>
</dbReference>
<dbReference type="PROSITE" id="PS50071">
    <property type="entry name" value="HOMEOBOX_2"/>
    <property type="match status" value="1"/>
</dbReference>
<evidence type="ECO:0000256" key="6">
    <source>
        <dbReference type="ARBA" id="ARBA00023242"/>
    </source>
</evidence>
<dbReference type="InterPro" id="IPR017970">
    <property type="entry name" value="Homeobox_CS"/>
</dbReference>
<comment type="caution">
    <text evidence="13">The sequence shown here is derived from an EMBL/GenBank/DDBJ whole genome shotgun (WGS) entry which is preliminary data.</text>
</comment>
<dbReference type="SUPFAM" id="SSF46689">
    <property type="entry name" value="Homeodomain-like"/>
    <property type="match status" value="1"/>
</dbReference>
<organism evidence="13 14">
    <name type="scientific">Tegillarca granosa</name>
    <name type="common">Malaysian cockle</name>
    <name type="synonym">Anadara granosa</name>
    <dbReference type="NCBI Taxonomy" id="220873"/>
    <lineage>
        <taxon>Eukaryota</taxon>
        <taxon>Metazoa</taxon>
        <taxon>Spiralia</taxon>
        <taxon>Lophotrochozoa</taxon>
        <taxon>Mollusca</taxon>
        <taxon>Bivalvia</taxon>
        <taxon>Autobranchia</taxon>
        <taxon>Pteriomorphia</taxon>
        <taxon>Arcoida</taxon>
        <taxon>Arcoidea</taxon>
        <taxon>Arcidae</taxon>
        <taxon>Tegillarca</taxon>
    </lineage>
</organism>
<dbReference type="Gene3D" id="1.10.10.60">
    <property type="entry name" value="Homeodomain-like"/>
    <property type="match status" value="1"/>
</dbReference>
<dbReference type="Proteomes" id="UP001217089">
    <property type="component" value="Unassembled WGS sequence"/>
</dbReference>
<evidence type="ECO:0000256" key="9">
    <source>
        <dbReference type="RuleBase" id="RU000682"/>
    </source>
</evidence>
<sequence length="315" mass="35487">MSEKEKADSSKEEKTSSTSTEPEQGQPSGKSFSISSILSTNEEKNSKPGDTPAVVSKLDFPIINGSGNRNFQTLPESGTPSFTIQPLPAWYHWYTAGQQFLQQLHQEKISRDMSSVINKLSANHRDLSPMFRCQMSPTTSPVHHKDIIESMRSPPSSPMVDSDIIEMKSDDEQTKYNDDSNISDGNDDDKKNRRKKKTRTVFSRSQVFQLESTFDMKRYLSSSERAGLAASLQLTETQVKIWFQNRRNKWKRQLAAELEAANMAHVAAGHRMVRVPILYHDTPGHSNSNETGTSLNNSLTAHANYRDSLYFSAAY</sequence>